<dbReference type="Proteomes" id="UP000770661">
    <property type="component" value="Unassembled WGS sequence"/>
</dbReference>
<dbReference type="EMBL" id="JACEEZ010021870">
    <property type="protein sequence ID" value="KAG0712998.1"/>
    <property type="molecule type" value="Genomic_DNA"/>
</dbReference>
<dbReference type="AlphaFoldDB" id="A0A8J5BYN5"/>
<gene>
    <name evidence="1" type="ORF">GWK47_017209</name>
</gene>
<reference evidence="1" key="1">
    <citation type="submission" date="2020-07" db="EMBL/GenBank/DDBJ databases">
        <title>The High-quality genome of the commercially important snow crab, Chionoecetes opilio.</title>
        <authorList>
            <person name="Jeong J.-H."/>
            <person name="Ryu S."/>
        </authorList>
    </citation>
    <scope>NUCLEOTIDE SEQUENCE</scope>
    <source>
        <strain evidence="1">MADBK_172401_WGS</strain>
        <tissue evidence="1">Digestive gland</tissue>
    </source>
</reference>
<evidence type="ECO:0000313" key="2">
    <source>
        <dbReference type="Proteomes" id="UP000770661"/>
    </source>
</evidence>
<name>A0A8J5BYN5_CHIOP</name>
<dbReference type="PANTHER" id="PTHR47018:SF3">
    <property type="entry name" value="MYCBP-ASSOCIATED PROTEIN"/>
    <property type="match status" value="1"/>
</dbReference>
<comment type="caution">
    <text evidence="1">The sequence shown here is derived from an EMBL/GenBank/DDBJ whole genome shotgun (WGS) entry which is preliminary data.</text>
</comment>
<dbReference type="OrthoDB" id="8300196at2759"/>
<sequence length="164" mass="19253">MFATRLSLLLSMMIHVNEEKSFDMFAKYLHFLRTKHGDLARFWMMYIDMVETLLGLIRADREGDWMLHLACVRRVIPWCFAMNKVNYARYLPVYYAQMTQLHETCPELYRHFNQGYFSVQLRPGNPFARIAVDQTTEETVNKDTQTAGGTRGLVFDKGLCHDTI</sequence>
<evidence type="ECO:0000313" key="1">
    <source>
        <dbReference type="EMBL" id="KAG0712998.1"/>
    </source>
</evidence>
<organism evidence="1 2">
    <name type="scientific">Chionoecetes opilio</name>
    <name type="common">Atlantic snow crab</name>
    <name type="synonym">Cancer opilio</name>
    <dbReference type="NCBI Taxonomy" id="41210"/>
    <lineage>
        <taxon>Eukaryota</taxon>
        <taxon>Metazoa</taxon>
        <taxon>Ecdysozoa</taxon>
        <taxon>Arthropoda</taxon>
        <taxon>Crustacea</taxon>
        <taxon>Multicrustacea</taxon>
        <taxon>Malacostraca</taxon>
        <taxon>Eumalacostraca</taxon>
        <taxon>Eucarida</taxon>
        <taxon>Decapoda</taxon>
        <taxon>Pleocyemata</taxon>
        <taxon>Brachyura</taxon>
        <taxon>Eubrachyura</taxon>
        <taxon>Majoidea</taxon>
        <taxon>Majidae</taxon>
        <taxon>Chionoecetes</taxon>
    </lineage>
</organism>
<keyword evidence="2" id="KW-1185">Reference proteome</keyword>
<dbReference type="PANTHER" id="PTHR47018">
    <property type="entry name" value="CXC DOMAIN-CONTAINING PROTEIN-RELATED"/>
    <property type="match status" value="1"/>
</dbReference>
<accession>A0A8J5BYN5</accession>
<proteinExistence type="predicted"/>
<protein>
    <submittedName>
        <fullName evidence="1">Uncharacterized protein</fullName>
    </submittedName>
</protein>